<dbReference type="Pfam" id="PF00067">
    <property type="entry name" value="p450"/>
    <property type="match status" value="1"/>
</dbReference>
<keyword evidence="6" id="KW-0503">Monooxygenase</keyword>
<evidence type="ECO:0000256" key="2">
    <source>
        <dbReference type="ARBA" id="ARBA00022617"/>
    </source>
</evidence>
<dbReference type="InterPro" id="IPR002397">
    <property type="entry name" value="Cyt_P450_B"/>
</dbReference>
<evidence type="ECO:0000256" key="6">
    <source>
        <dbReference type="ARBA" id="ARBA00023033"/>
    </source>
</evidence>
<keyword evidence="5" id="KW-0408">Iron</keyword>
<evidence type="ECO:0000256" key="3">
    <source>
        <dbReference type="ARBA" id="ARBA00022723"/>
    </source>
</evidence>
<evidence type="ECO:0000313" key="9">
    <source>
        <dbReference type="Proteomes" id="UP000198802"/>
    </source>
</evidence>
<dbReference type="PANTHER" id="PTHR46696">
    <property type="entry name" value="P450, PUTATIVE (EUROFUNG)-RELATED"/>
    <property type="match status" value="1"/>
</dbReference>
<dbReference type="PRINTS" id="PR00359">
    <property type="entry name" value="BP450"/>
</dbReference>
<dbReference type="GO" id="GO:0005506">
    <property type="term" value="F:iron ion binding"/>
    <property type="evidence" value="ECO:0007669"/>
    <property type="project" value="InterPro"/>
</dbReference>
<name>A0A0S4QYB3_9ACTN</name>
<sequence length="418" mass="45238">MDSAPPPQKTSEQPPPILVALDAVSRQNPYPTYRSIQESGAFVRSEVRGWVTTIITGHADCSAVFQSPDLGSGYSAGLHAGAHRSTGSDDSGLKSLLRKDPPEHTRLRGLVNRAFTPGVVATLTAEITSIVDTLLDAALAAGEVDMIEAFARPLPLSVICRLLGVPAEDEPVFSEWVVPLVRGLAPDLTLTPEDLRARAASTHSIQDYFRGLIAEVRAKPREDLLSQLVTAGQDNDVLPEQELLDLCILLLLAGFETTVNLIGSGIVALLRNPGQLALLRDAPELVPAAIEEMLRYDPTFPFLIRTVLRDTELNGHPFSRGDSVVLLIGAANRDPDVYREPDHFDVARYAQTTSAPRHLGLGLGIHYCLGAPLARAEGAIALRALLSRTEKITLLDEPSYRPSAWVRAMSRLPLRLSA</sequence>
<dbReference type="InterPro" id="IPR036396">
    <property type="entry name" value="Cyt_P450_sf"/>
</dbReference>
<dbReference type="SUPFAM" id="SSF48264">
    <property type="entry name" value="Cytochrome P450"/>
    <property type="match status" value="1"/>
</dbReference>
<dbReference type="GO" id="GO:0020037">
    <property type="term" value="F:heme binding"/>
    <property type="evidence" value="ECO:0007669"/>
    <property type="project" value="InterPro"/>
</dbReference>
<dbReference type="InterPro" id="IPR001128">
    <property type="entry name" value="Cyt_P450"/>
</dbReference>
<keyword evidence="3" id="KW-0479">Metal-binding</keyword>
<evidence type="ECO:0000256" key="7">
    <source>
        <dbReference type="SAM" id="MobiDB-lite"/>
    </source>
</evidence>
<dbReference type="EMBL" id="FAOZ01000042">
    <property type="protein sequence ID" value="CUU60525.1"/>
    <property type="molecule type" value="Genomic_DNA"/>
</dbReference>
<keyword evidence="2" id="KW-0349">Heme</keyword>
<dbReference type="Proteomes" id="UP000198802">
    <property type="component" value="Unassembled WGS sequence"/>
</dbReference>
<keyword evidence="9" id="KW-1185">Reference proteome</keyword>
<dbReference type="CDD" id="cd20625">
    <property type="entry name" value="CYP164-like"/>
    <property type="match status" value="1"/>
</dbReference>
<evidence type="ECO:0000256" key="5">
    <source>
        <dbReference type="ARBA" id="ARBA00023004"/>
    </source>
</evidence>
<accession>A0A0S4QYB3</accession>
<comment type="similarity">
    <text evidence="1">Belongs to the cytochrome P450 family.</text>
</comment>
<dbReference type="AlphaFoldDB" id="A0A0S4QYB3"/>
<organism evidence="8 9">
    <name type="scientific">Parafrankia irregularis</name>
    <dbReference type="NCBI Taxonomy" id="795642"/>
    <lineage>
        <taxon>Bacteria</taxon>
        <taxon>Bacillati</taxon>
        <taxon>Actinomycetota</taxon>
        <taxon>Actinomycetes</taxon>
        <taxon>Frankiales</taxon>
        <taxon>Frankiaceae</taxon>
        <taxon>Parafrankia</taxon>
    </lineage>
</organism>
<feature type="region of interest" description="Disordered" evidence="7">
    <location>
        <begin position="80"/>
        <end position="100"/>
    </location>
</feature>
<dbReference type="GO" id="GO:0016705">
    <property type="term" value="F:oxidoreductase activity, acting on paired donors, with incorporation or reduction of molecular oxygen"/>
    <property type="evidence" value="ECO:0007669"/>
    <property type="project" value="InterPro"/>
</dbReference>
<dbReference type="FunFam" id="1.10.630.10:FF:000018">
    <property type="entry name" value="Cytochrome P450 monooxygenase"/>
    <property type="match status" value="1"/>
</dbReference>
<reference evidence="9" key="1">
    <citation type="submission" date="2015-11" db="EMBL/GenBank/DDBJ databases">
        <authorList>
            <person name="Varghese N."/>
        </authorList>
    </citation>
    <scope>NUCLEOTIDE SEQUENCE [LARGE SCALE GENOMIC DNA]</scope>
    <source>
        <strain evidence="9">DSM 45899</strain>
    </source>
</reference>
<dbReference type="PANTHER" id="PTHR46696:SF1">
    <property type="entry name" value="CYTOCHROME P450 YJIB-RELATED"/>
    <property type="match status" value="1"/>
</dbReference>
<protein>
    <submittedName>
        <fullName evidence="8">Cytochrome P450</fullName>
    </submittedName>
</protein>
<evidence type="ECO:0000256" key="1">
    <source>
        <dbReference type="ARBA" id="ARBA00010617"/>
    </source>
</evidence>
<dbReference type="RefSeq" id="WP_091285602.1">
    <property type="nucleotide sequence ID" value="NZ_FAOZ01000042.1"/>
</dbReference>
<evidence type="ECO:0000313" key="8">
    <source>
        <dbReference type="EMBL" id="CUU60525.1"/>
    </source>
</evidence>
<dbReference type="GO" id="GO:0004497">
    <property type="term" value="F:monooxygenase activity"/>
    <property type="evidence" value="ECO:0007669"/>
    <property type="project" value="UniProtKB-KW"/>
</dbReference>
<proteinExistence type="inferred from homology"/>
<dbReference type="Gene3D" id="1.10.630.10">
    <property type="entry name" value="Cytochrome P450"/>
    <property type="match status" value="1"/>
</dbReference>
<keyword evidence="4" id="KW-0560">Oxidoreductase</keyword>
<gene>
    <name evidence="8" type="ORF">Ga0074812_1422</name>
</gene>
<evidence type="ECO:0000256" key="4">
    <source>
        <dbReference type="ARBA" id="ARBA00023002"/>
    </source>
</evidence>